<feature type="transmembrane region" description="Helical" evidence="6">
    <location>
        <begin position="955"/>
        <end position="975"/>
    </location>
</feature>
<evidence type="ECO:0000256" key="5">
    <source>
        <dbReference type="ARBA" id="ARBA00023136"/>
    </source>
</evidence>
<keyword evidence="4 6" id="KW-1133">Transmembrane helix</keyword>
<dbReference type="SUPFAM" id="SSF81653">
    <property type="entry name" value="Calcium ATPase, transduction domain A"/>
    <property type="match status" value="1"/>
</dbReference>
<dbReference type="PANTHER" id="PTHR42861">
    <property type="entry name" value="CALCIUM-TRANSPORTING ATPASE"/>
    <property type="match status" value="1"/>
</dbReference>
<dbReference type="AlphaFoldDB" id="A0A853CPR2"/>
<dbReference type="GO" id="GO:0005524">
    <property type="term" value="F:ATP binding"/>
    <property type="evidence" value="ECO:0007669"/>
    <property type="project" value="InterPro"/>
</dbReference>
<dbReference type="PRINTS" id="PR00120">
    <property type="entry name" value="HATPASE"/>
</dbReference>
<feature type="transmembrane region" description="Helical" evidence="6">
    <location>
        <begin position="122"/>
        <end position="143"/>
    </location>
</feature>
<dbReference type="SFLD" id="SFLDS00003">
    <property type="entry name" value="Haloacid_Dehalogenase"/>
    <property type="match status" value="1"/>
</dbReference>
<dbReference type="InterPro" id="IPR018303">
    <property type="entry name" value="ATPase_P-typ_P_site"/>
</dbReference>
<keyword evidence="8" id="KW-0378">Hydrolase</keyword>
<feature type="transmembrane region" description="Helical" evidence="6">
    <location>
        <begin position="482"/>
        <end position="508"/>
    </location>
</feature>
<keyword evidence="9" id="KW-1185">Reference proteome</keyword>
<evidence type="ECO:0000259" key="7">
    <source>
        <dbReference type="Pfam" id="PF00122"/>
    </source>
</evidence>
<dbReference type="InterPro" id="IPR023298">
    <property type="entry name" value="ATPase_P-typ_TM_dom_sf"/>
</dbReference>
<dbReference type="SUPFAM" id="SSF56784">
    <property type="entry name" value="HAD-like"/>
    <property type="match status" value="1"/>
</dbReference>
<protein>
    <submittedName>
        <fullName evidence="8">Cation-transporting ATPase E</fullName>
        <ecNumber evidence="8">3.6.3.-</ecNumber>
    </submittedName>
</protein>
<evidence type="ECO:0000256" key="4">
    <source>
        <dbReference type="ARBA" id="ARBA00022989"/>
    </source>
</evidence>
<feature type="transmembrane region" description="Helical" evidence="6">
    <location>
        <begin position="445"/>
        <end position="462"/>
    </location>
</feature>
<dbReference type="InterPro" id="IPR059000">
    <property type="entry name" value="ATPase_P-type_domA"/>
</dbReference>
<dbReference type="InterPro" id="IPR001757">
    <property type="entry name" value="P_typ_ATPase"/>
</dbReference>
<dbReference type="SFLD" id="SFLDF00027">
    <property type="entry name" value="p-type_atpase"/>
    <property type="match status" value="1"/>
</dbReference>
<dbReference type="Pfam" id="PF00122">
    <property type="entry name" value="E1-E2_ATPase"/>
    <property type="match status" value="1"/>
</dbReference>
<dbReference type="EC" id="3.6.3.-" evidence="8"/>
<dbReference type="SFLD" id="SFLDG00002">
    <property type="entry name" value="C1.7:_P-type_atpase_like"/>
    <property type="match status" value="1"/>
</dbReference>
<dbReference type="InterPro" id="IPR023214">
    <property type="entry name" value="HAD_sf"/>
</dbReference>
<feature type="transmembrane region" description="Helical" evidence="6">
    <location>
        <begin position="893"/>
        <end position="914"/>
    </location>
</feature>
<dbReference type="InterPro" id="IPR044492">
    <property type="entry name" value="P_typ_ATPase_HD_dom"/>
</dbReference>
<evidence type="ECO:0000256" key="3">
    <source>
        <dbReference type="ARBA" id="ARBA00022967"/>
    </source>
</evidence>
<dbReference type="InterPro" id="IPR023299">
    <property type="entry name" value="ATPase_P-typ_cyto_dom_N"/>
</dbReference>
<feature type="transmembrane region" description="Helical" evidence="6">
    <location>
        <begin position="184"/>
        <end position="211"/>
    </location>
</feature>
<dbReference type="PROSITE" id="PS00154">
    <property type="entry name" value="ATPASE_E1_E2"/>
    <property type="match status" value="1"/>
</dbReference>
<comment type="caution">
    <text evidence="8">The sequence shown here is derived from an EMBL/GenBank/DDBJ whole genome shotgun (WGS) entry which is preliminary data.</text>
</comment>
<feature type="transmembrane region" description="Helical" evidence="6">
    <location>
        <begin position="863"/>
        <end position="881"/>
    </location>
</feature>
<name>A0A853CPR2_9ACTN</name>
<evidence type="ECO:0000256" key="2">
    <source>
        <dbReference type="ARBA" id="ARBA00022692"/>
    </source>
</evidence>
<dbReference type="RefSeq" id="WP_218859443.1">
    <property type="nucleotide sequence ID" value="NZ_JACBZT010000001.1"/>
</dbReference>
<feature type="transmembrane region" description="Helical" evidence="6">
    <location>
        <begin position="155"/>
        <end position="178"/>
    </location>
</feature>
<evidence type="ECO:0000256" key="6">
    <source>
        <dbReference type="SAM" id="Phobius"/>
    </source>
</evidence>
<dbReference type="Gene3D" id="2.70.150.10">
    <property type="entry name" value="Calcium-transporting ATPase, cytoplasmic transduction domain A"/>
    <property type="match status" value="1"/>
</dbReference>
<proteinExistence type="predicted"/>
<dbReference type="InterPro" id="IPR036412">
    <property type="entry name" value="HAD-like_sf"/>
</dbReference>
<feature type="transmembrane region" description="Helical" evidence="6">
    <location>
        <begin position="56"/>
        <end position="77"/>
    </location>
</feature>
<dbReference type="NCBIfam" id="TIGR01494">
    <property type="entry name" value="ATPase_P-type"/>
    <property type="match status" value="2"/>
</dbReference>
<reference evidence="8 9" key="1">
    <citation type="submission" date="2020-07" db="EMBL/GenBank/DDBJ databases">
        <title>Sequencing the genomes of 1000 actinobacteria strains.</title>
        <authorList>
            <person name="Klenk H.-P."/>
        </authorList>
    </citation>
    <scope>NUCLEOTIDE SEQUENCE [LARGE SCALE GENOMIC DNA]</scope>
    <source>
        <strain evidence="8 9">DSM 104001</strain>
    </source>
</reference>
<feature type="transmembrane region" description="Helical" evidence="6">
    <location>
        <begin position="987"/>
        <end position="1006"/>
    </location>
</feature>
<sequence length="1013" mass="103564">MLPAAPVEARRAGEPPGPLWRRWLVAATLGETLGFLVPVLVSVLGGDGLPEGPRLLAFAVAGAGEGAVLGIAQSRVLGGVLPGFPARSWTARTALAAALAWVLGMTPSAAGDGWQDWPVPVQVGLAVAGGLTLLLSIGVAQWTVLRSLVPGAARWIGWTALAWLAGLAVFTAVATPLWQPGQAAWLIAAIGALAGCLMALTMAAVTGWGLLRVLAGRPAPVADAGLPVRAVAERETPPSGLTGAEVADRVARGLSNASSVRTSRSLGQIVRANVFTFFNGLLAVLCVVALAAGPWQNALFGGVVVANAGIGIVQELRAKRTLDRLAVLTAPRVRVLRDGAEAEVAVADVVLGDLLDLRAGDQVPADGAVRTSGGLAVDESLLTGEAEAVAKAPGDPVLSGSIVVSGAGRVQTTAVGDDAYAARLASEARRFTMTYSELVAGTNRLLRWIAVVLVVVGPLVLWSQFRSTENESWREAVTGTVAALVGMVPEGLVLLTTLAFGVAALTLARRRTLVQELPAVEALARVDVVCLDKTGTLTHGDVRFDDWVPLDPRCEPAARAALGALVAADRANATAAALAGEFPPPSGPPGTVVPFSSARKWSAVQTGDGATWVLGAPEMVLPDAAARGRADALAAEGRRVLLLARSPHPPGTGDGDAHLPTGLTAVALVVLAERIREDAREVLGYFTAQGVALKVLSGDNPRTVGAVAAAVGVPGVSGAADAVDARTLPEDDGALAAAMERGSVFGRVTPYQKRAMVRALQRSGHVVAMTGDGVNDALALKDADIGVAMGTGAPATRAVAQLVLLDGRFAHLPDAVAEGRRVIANIERAANLFLTKNVYSLVLALVTVVTAVAYPLAPVQLTLISAVTIGVPGFVLALGPNRRRYLPGFLARVLRFSLPVGLITGIAAYTAYAVTRWADPGAGVSGARTTATLVVLVVALWTLGILARPLTAWKAALICAMVGVVVLVLAVPALAEGVLLLRLSPAVLALAAAVGAPAAALVELATRLSGRPA</sequence>
<comment type="subcellular location">
    <subcellularLocation>
        <location evidence="1">Cell membrane</location>
        <topology evidence="1">Multi-pass membrane protein</topology>
    </subcellularLocation>
</comment>
<dbReference type="Gene3D" id="1.20.1110.10">
    <property type="entry name" value="Calcium-transporting ATPase, transmembrane domain"/>
    <property type="match status" value="1"/>
</dbReference>
<gene>
    <name evidence="8" type="ORF">GGQ55_005047</name>
</gene>
<evidence type="ECO:0000256" key="1">
    <source>
        <dbReference type="ARBA" id="ARBA00004651"/>
    </source>
</evidence>
<dbReference type="Pfam" id="PF00702">
    <property type="entry name" value="Hydrolase"/>
    <property type="match status" value="1"/>
</dbReference>
<feature type="domain" description="P-type ATPase A" evidence="7">
    <location>
        <begin position="328"/>
        <end position="427"/>
    </location>
</feature>
<keyword evidence="3" id="KW-1278">Translocase</keyword>
<dbReference type="Gene3D" id="3.40.1110.10">
    <property type="entry name" value="Calcium-transporting ATPase, cytoplasmic domain N"/>
    <property type="match status" value="1"/>
</dbReference>
<feature type="transmembrane region" description="Helical" evidence="6">
    <location>
        <begin position="838"/>
        <end position="857"/>
    </location>
</feature>
<dbReference type="SUPFAM" id="SSF81665">
    <property type="entry name" value="Calcium ATPase, transmembrane domain M"/>
    <property type="match status" value="1"/>
</dbReference>
<dbReference type="EMBL" id="JACBZT010000001">
    <property type="protein sequence ID" value="NYJ08769.1"/>
    <property type="molecule type" value="Genomic_DNA"/>
</dbReference>
<dbReference type="InterPro" id="IPR008250">
    <property type="entry name" value="ATPase_P-typ_transduc_dom_A_sf"/>
</dbReference>
<dbReference type="GO" id="GO:0016887">
    <property type="term" value="F:ATP hydrolysis activity"/>
    <property type="evidence" value="ECO:0007669"/>
    <property type="project" value="InterPro"/>
</dbReference>
<feature type="transmembrane region" description="Helical" evidence="6">
    <location>
        <begin position="23"/>
        <end position="44"/>
    </location>
</feature>
<dbReference type="GO" id="GO:0005886">
    <property type="term" value="C:plasma membrane"/>
    <property type="evidence" value="ECO:0007669"/>
    <property type="project" value="UniProtKB-SubCell"/>
</dbReference>
<feature type="transmembrane region" description="Helical" evidence="6">
    <location>
        <begin position="89"/>
        <end position="110"/>
    </location>
</feature>
<evidence type="ECO:0000313" key="9">
    <source>
        <dbReference type="Proteomes" id="UP000541969"/>
    </source>
</evidence>
<keyword evidence="2 6" id="KW-0812">Transmembrane</keyword>
<evidence type="ECO:0000313" key="8">
    <source>
        <dbReference type="EMBL" id="NYJ08769.1"/>
    </source>
</evidence>
<dbReference type="Gene3D" id="3.40.50.1000">
    <property type="entry name" value="HAD superfamily/HAD-like"/>
    <property type="match status" value="1"/>
</dbReference>
<dbReference type="Proteomes" id="UP000541969">
    <property type="component" value="Unassembled WGS sequence"/>
</dbReference>
<accession>A0A853CPR2</accession>
<keyword evidence="5 6" id="KW-0472">Membrane</keyword>
<feature type="transmembrane region" description="Helical" evidence="6">
    <location>
        <begin position="269"/>
        <end position="292"/>
    </location>
</feature>
<dbReference type="PRINTS" id="PR00119">
    <property type="entry name" value="CATATPASE"/>
</dbReference>
<feature type="transmembrane region" description="Helical" evidence="6">
    <location>
        <begin position="926"/>
        <end position="943"/>
    </location>
</feature>
<organism evidence="8 9">
    <name type="scientific">Petropleomorpha daqingensis</name>
    <dbReference type="NCBI Taxonomy" id="2026353"/>
    <lineage>
        <taxon>Bacteria</taxon>
        <taxon>Bacillati</taxon>
        <taxon>Actinomycetota</taxon>
        <taxon>Actinomycetes</taxon>
        <taxon>Geodermatophilales</taxon>
        <taxon>Geodermatophilaceae</taxon>
        <taxon>Petropleomorpha</taxon>
    </lineage>
</organism>